<name>A0A927MSY6_9BACL</name>
<dbReference type="CDD" id="cd00609">
    <property type="entry name" value="AAT_like"/>
    <property type="match status" value="1"/>
</dbReference>
<comment type="caution">
    <text evidence="6">The sequence shown here is derived from an EMBL/GenBank/DDBJ whole genome shotgun (WGS) entry which is preliminary data.</text>
</comment>
<accession>A0A927MSY6</accession>
<dbReference type="GO" id="GO:0004400">
    <property type="term" value="F:histidinol-phosphate transaminase activity"/>
    <property type="evidence" value="ECO:0007669"/>
    <property type="project" value="UniProtKB-EC"/>
</dbReference>
<dbReference type="InterPro" id="IPR015424">
    <property type="entry name" value="PyrdxlP-dep_Trfase"/>
</dbReference>
<keyword evidence="4" id="KW-0028">Amino-acid biosynthesis</keyword>
<keyword evidence="1 6" id="KW-0032">Aminotransferase</keyword>
<dbReference type="RefSeq" id="WP_192600453.1">
    <property type="nucleotide sequence ID" value="NZ_JADBEL010000038.1"/>
</dbReference>
<dbReference type="PANTHER" id="PTHR43643">
    <property type="entry name" value="HISTIDINOL-PHOSPHATE AMINOTRANSFERASE 2"/>
    <property type="match status" value="1"/>
</dbReference>
<evidence type="ECO:0000256" key="1">
    <source>
        <dbReference type="ARBA" id="ARBA00022576"/>
    </source>
</evidence>
<dbReference type="EMBL" id="JADBEL010000038">
    <property type="protein sequence ID" value="MBE1556839.1"/>
    <property type="molecule type" value="Genomic_DNA"/>
</dbReference>
<keyword evidence="3" id="KW-0663">Pyridoxal phosphate</keyword>
<evidence type="ECO:0000256" key="2">
    <source>
        <dbReference type="ARBA" id="ARBA00022679"/>
    </source>
</evidence>
<evidence type="ECO:0000313" key="7">
    <source>
        <dbReference type="Proteomes" id="UP000658225"/>
    </source>
</evidence>
<dbReference type="GO" id="GO:0030170">
    <property type="term" value="F:pyridoxal phosphate binding"/>
    <property type="evidence" value="ECO:0007669"/>
    <property type="project" value="InterPro"/>
</dbReference>
<dbReference type="PANTHER" id="PTHR43643:SF3">
    <property type="entry name" value="HISTIDINOL-PHOSPHATE AMINOTRANSFERASE"/>
    <property type="match status" value="1"/>
</dbReference>
<keyword evidence="2 6" id="KW-0808">Transferase</keyword>
<organism evidence="6 7">
    <name type="scientific">Sporosarcina limicola</name>
    <dbReference type="NCBI Taxonomy" id="34101"/>
    <lineage>
        <taxon>Bacteria</taxon>
        <taxon>Bacillati</taxon>
        <taxon>Bacillota</taxon>
        <taxon>Bacilli</taxon>
        <taxon>Bacillales</taxon>
        <taxon>Caryophanaceae</taxon>
        <taxon>Sporosarcina</taxon>
    </lineage>
</organism>
<gene>
    <name evidence="6" type="ORF">H4683_003965</name>
</gene>
<evidence type="ECO:0000256" key="3">
    <source>
        <dbReference type="ARBA" id="ARBA00022898"/>
    </source>
</evidence>
<dbReference type="EC" id="2.6.1.9" evidence="6"/>
<dbReference type="Gene3D" id="3.40.640.10">
    <property type="entry name" value="Type I PLP-dependent aspartate aminotransferase-like (Major domain)"/>
    <property type="match status" value="1"/>
</dbReference>
<sequence length="353" mass="39541">MQQKVFLQSYNSGVFDASSFYRMHLSENPNAMSPKIKSAIENELRQVQFYPDPDCTLLKESIAKHFNVKPQMILVGNGTDEVLLFIALALLGVNKTGLTTESTFPGYKVATALSGANNRFIPMDNFRIPVSKLVEACKKDVDAVFVCNPHNPSGTTINYEELQQLLIDTSAMGVIPIIDEAYADFAGDSFASAIPFIREGGNAIVMRTFSKSHSIAGLRVGYAIGSEQLIAKIQQLRTVLPFSVNRIAQAAAIAAIDDTNSINTKWVNEVKEYFYLEMDRINIRYIRSKTNFVLIKVPGEDGLFSRRLIEEYKIITRDTTSFGYEGYIRVSMGSYEQMEYVCKAIEILVKELR</sequence>
<reference evidence="6" key="1">
    <citation type="submission" date="2020-10" db="EMBL/GenBank/DDBJ databases">
        <title>Genomic Encyclopedia of Type Strains, Phase IV (KMG-IV): sequencing the most valuable type-strain genomes for metagenomic binning, comparative biology and taxonomic classification.</title>
        <authorList>
            <person name="Goeker M."/>
        </authorList>
    </citation>
    <scope>NUCLEOTIDE SEQUENCE</scope>
    <source>
        <strain evidence="6">DSM 13886</strain>
    </source>
</reference>
<dbReference type="GO" id="GO:0000105">
    <property type="term" value="P:L-histidine biosynthetic process"/>
    <property type="evidence" value="ECO:0007669"/>
    <property type="project" value="UniProtKB-KW"/>
</dbReference>
<dbReference type="AlphaFoldDB" id="A0A927MSY6"/>
<dbReference type="InterPro" id="IPR015422">
    <property type="entry name" value="PyrdxlP-dep_Trfase_small"/>
</dbReference>
<proteinExistence type="predicted"/>
<dbReference type="Pfam" id="PF00155">
    <property type="entry name" value="Aminotran_1_2"/>
    <property type="match status" value="1"/>
</dbReference>
<evidence type="ECO:0000256" key="4">
    <source>
        <dbReference type="ARBA" id="ARBA00023102"/>
    </source>
</evidence>
<dbReference type="InterPro" id="IPR050106">
    <property type="entry name" value="HistidinolP_aminotransfase"/>
</dbReference>
<keyword evidence="4" id="KW-0368">Histidine biosynthesis</keyword>
<dbReference type="Proteomes" id="UP000658225">
    <property type="component" value="Unassembled WGS sequence"/>
</dbReference>
<evidence type="ECO:0000313" key="6">
    <source>
        <dbReference type="EMBL" id="MBE1556839.1"/>
    </source>
</evidence>
<feature type="domain" description="Aminotransferase class I/classII large" evidence="5">
    <location>
        <begin position="32"/>
        <end position="345"/>
    </location>
</feature>
<keyword evidence="7" id="KW-1185">Reference proteome</keyword>
<dbReference type="InterPro" id="IPR004839">
    <property type="entry name" value="Aminotransferase_I/II_large"/>
</dbReference>
<dbReference type="InterPro" id="IPR015421">
    <property type="entry name" value="PyrdxlP-dep_Trfase_major"/>
</dbReference>
<dbReference type="SUPFAM" id="SSF53383">
    <property type="entry name" value="PLP-dependent transferases"/>
    <property type="match status" value="1"/>
</dbReference>
<evidence type="ECO:0000259" key="5">
    <source>
        <dbReference type="Pfam" id="PF00155"/>
    </source>
</evidence>
<dbReference type="Gene3D" id="3.90.1150.10">
    <property type="entry name" value="Aspartate Aminotransferase, domain 1"/>
    <property type="match status" value="1"/>
</dbReference>
<protein>
    <submittedName>
        <fullName evidence="6">Histidinol-phosphate aminotransferase</fullName>
        <ecNumber evidence="6">2.6.1.9</ecNumber>
    </submittedName>
</protein>